<feature type="transmembrane region" description="Helical" evidence="1">
    <location>
        <begin position="9"/>
        <end position="29"/>
    </location>
</feature>
<dbReference type="Proteomes" id="UP001476950">
    <property type="component" value="Unassembled WGS sequence"/>
</dbReference>
<keyword evidence="1" id="KW-1133">Transmembrane helix</keyword>
<evidence type="ECO:0000313" key="2">
    <source>
        <dbReference type="EMBL" id="MEP1057369.1"/>
    </source>
</evidence>
<feature type="transmembrane region" description="Helical" evidence="1">
    <location>
        <begin position="109"/>
        <end position="128"/>
    </location>
</feature>
<feature type="transmembrane region" description="Helical" evidence="1">
    <location>
        <begin position="158"/>
        <end position="176"/>
    </location>
</feature>
<name>A0ABV0KDS8_9CYAN</name>
<comment type="caution">
    <text evidence="2">The sequence shown here is derived from an EMBL/GenBank/DDBJ whole genome shotgun (WGS) entry which is preliminary data.</text>
</comment>
<accession>A0ABV0KDS8</accession>
<keyword evidence="1" id="KW-0812">Transmembrane</keyword>
<organism evidence="2 3">
    <name type="scientific">Stenomitos frigidus AS-A4</name>
    <dbReference type="NCBI Taxonomy" id="2933935"/>
    <lineage>
        <taxon>Bacteria</taxon>
        <taxon>Bacillati</taxon>
        <taxon>Cyanobacteriota</taxon>
        <taxon>Cyanophyceae</taxon>
        <taxon>Leptolyngbyales</taxon>
        <taxon>Leptolyngbyaceae</taxon>
        <taxon>Stenomitos</taxon>
    </lineage>
</organism>
<evidence type="ECO:0000256" key="1">
    <source>
        <dbReference type="SAM" id="Phobius"/>
    </source>
</evidence>
<feature type="transmembrane region" description="Helical" evidence="1">
    <location>
        <begin position="72"/>
        <end position="89"/>
    </location>
</feature>
<proteinExistence type="predicted"/>
<keyword evidence="1" id="KW-0472">Membrane</keyword>
<dbReference type="RefSeq" id="WP_190450335.1">
    <property type="nucleotide sequence ID" value="NZ_JAMPLM010000002.1"/>
</dbReference>
<evidence type="ECO:0000313" key="3">
    <source>
        <dbReference type="Proteomes" id="UP001476950"/>
    </source>
</evidence>
<reference evidence="2 3" key="1">
    <citation type="submission" date="2022-04" db="EMBL/GenBank/DDBJ databases">
        <title>Positive selection, recombination, and allopatry shape intraspecific diversity of widespread and dominant cyanobacteria.</title>
        <authorList>
            <person name="Wei J."/>
            <person name="Shu W."/>
            <person name="Hu C."/>
        </authorList>
    </citation>
    <scope>NUCLEOTIDE SEQUENCE [LARGE SCALE GENOMIC DNA]</scope>
    <source>
        <strain evidence="2 3">AS-A4</strain>
    </source>
</reference>
<keyword evidence="3" id="KW-1185">Reference proteome</keyword>
<protein>
    <submittedName>
        <fullName evidence="2">Uncharacterized protein</fullName>
    </submittedName>
</protein>
<dbReference type="EMBL" id="JAMPLM010000002">
    <property type="protein sequence ID" value="MEP1057369.1"/>
    <property type="molecule type" value="Genomic_DNA"/>
</dbReference>
<gene>
    <name evidence="2" type="ORF">NDI38_02900</name>
</gene>
<sequence>MNTESEKQFPWVSFGLLLVAYASLGWLLASPDLTSPAWLASACYQTFDLARGTLSATVQPRSICRLIVKENLFGAALAFAWIIVASIAFRSPLTSFSRFIVRWFKSDTVAFLSLCVIAGMLTLILFWLKLFLHITTILASEALARIDLQTLGFSTAQAFWILVILSSMGLGLGWVMRLAI</sequence>